<keyword evidence="4 8" id="KW-0812">Transmembrane</keyword>
<dbReference type="Gene3D" id="1.20.1250.20">
    <property type="entry name" value="MFS general substrate transporter like domains"/>
    <property type="match status" value="1"/>
</dbReference>
<keyword evidence="5 8" id="KW-1133">Transmembrane helix</keyword>
<evidence type="ECO:0000256" key="6">
    <source>
        <dbReference type="ARBA" id="ARBA00023136"/>
    </source>
</evidence>
<organism evidence="10 11">
    <name type="scientific">Lachnellula suecica</name>
    <dbReference type="NCBI Taxonomy" id="602035"/>
    <lineage>
        <taxon>Eukaryota</taxon>
        <taxon>Fungi</taxon>
        <taxon>Dikarya</taxon>
        <taxon>Ascomycota</taxon>
        <taxon>Pezizomycotina</taxon>
        <taxon>Leotiomycetes</taxon>
        <taxon>Helotiales</taxon>
        <taxon>Lachnaceae</taxon>
        <taxon>Lachnellula</taxon>
    </lineage>
</organism>
<reference evidence="10 11" key="1">
    <citation type="submission" date="2018-05" db="EMBL/GenBank/DDBJ databases">
        <title>Genome sequencing and assembly of the regulated plant pathogen Lachnellula willkommii and related sister species for the development of diagnostic species identification markers.</title>
        <authorList>
            <person name="Giroux E."/>
            <person name="Bilodeau G."/>
        </authorList>
    </citation>
    <scope>NUCLEOTIDE SEQUENCE [LARGE SCALE GENOMIC DNA]</scope>
    <source>
        <strain evidence="10 11">CBS 268.59</strain>
    </source>
</reference>
<comment type="subcellular location">
    <subcellularLocation>
        <location evidence="1">Membrane</location>
        <topology evidence="1">Multi-pass membrane protein</topology>
    </subcellularLocation>
</comment>
<feature type="transmembrane region" description="Helical" evidence="8">
    <location>
        <begin position="304"/>
        <end position="325"/>
    </location>
</feature>
<dbReference type="InterPro" id="IPR020846">
    <property type="entry name" value="MFS_dom"/>
</dbReference>
<feature type="transmembrane region" description="Helical" evidence="8">
    <location>
        <begin position="332"/>
        <end position="352"/>
    </location>
</feature>
<sequence length="507" mass="54844">MFGRKKNVAEAQVDSGSSDYNNGPNVDPLAEVPKSRWERIWPAMACGSGLFSDGYINNVIGSVSTCLETLYGDAYTKSSAQKNITAITFAGTVLGQLVFGYLSDKWSRSNSLLLSTIILIIFAALGAGSYGGGTLSGMFAALTAYRFLVGIGIGGEYPAGSVACSEATGELKSGTRNRWFILFTNVMIDWGFVVGAFVPYLLIVICTDKHVRAAWRIMLGLGVVPPLLLLYLRLKLKEPEEFKRESMKHVRIPYGLVLRYYGFRLAIVSAIWFIYDFSTYSFGLYSSTILANIYGANPSLALTFGWNTVINLFYIPGAMLGSIFSDKVGPKYALAIGVTLQAIVGFGMAGGYDHLARPGNVGGFAVVYGLFLSLGEFGPGDNIGLVASKTCATGVRGQYYAIAAAIGKIGAFVGTYVFKYIEKAGGSGTNSVKYPFYVSSSLCILSACLVMLLPHIGQDTITTEDIKFREYLESKGWDTNQLGLMKGESIENRVEREAVNEGKNEKL</sequence>
<feature type="transmembrane region" description="Helical" evidence="8">
    <location>
        <begin position="358"/>
        <end position="378"/>
    </location>
</feature>
<accession>A0A8T9CG41</accession>
<proteinExistence type="inferred from homology"/>
<feature type="region of interest" description="Disordered" evidence="7">
    <location>
        <begin position="1"/>
        <end position="26"/>
    </location>
</feature>
<dbReference type="OrthoDB" id="2261376at2759"/>
<dbReference type="SUPFAM" id="SSF103473">
    <property type="entry name" value="MFS general substrate transporter"/>
    <property type="match status" value="1"/>
</dbReference>
<comment type="similarity">
    <text evidence="2">Belongs to the major facilitator superfamily. Sugar transporter (TC 2.A.1.1) family.</text>
</comment>
<feature type="transmembrane region" description="Helical" evidence="8">
    <location>
        <begin position="399"/>
        <end position="418"/>
    </location>
</feature>
<evidence type="ECO:0000256" key="4">
    <source>
        <dbReference type="ARBA" id="ARBA00022692"/>
    </source>
</evidence>
<evidence type="ECO:0000256" key="3">
    <source>
        <dbReference type="ARBA" id="ARBA00022448"/>
    </source>
</evidence>
<evidence type="ECO:0000256" key="5">
    <source>
        <dbReference type="ARBA" id="ARBA00022989"/>
    </source>
</evidence>
<dbReference type="PROSITE" id="PS50850">
    <property type="entry name" value="MFS"/>
    <property type="match status" value="1"/>
</dbReference>
<dbReference type="InterPro" id="IPR005828">
    <property type="entry name" value="MFS_sugar_transport-like"/>
</dbReference>
<feature type="transmembrane region" description="Helical" evidence="8">
    <location>
        <begin position="252"/>
        <end position="275"/>
    </location>
</feature>
<dbReference type="GO" id="GO:0046943">
    <property type="term" value="F:carboxylic acid transmembrane transporter activity"/>
    <property type="evidence" value="ECO:0007669"/>
    <property type="project" value="TreeGrafter"/>
</dbReference>
<comment type="caution">
    <text evidence="10">The sequence shown here is derived from an EMBL/GenBank/DDBJ whole genome shotgun (WGS) entry which is preliminary data.</text>
</comment>
<dbReference type="PANTHER" id="PTHR23508">
    <property type="entry name" value="CARBOXYLIC ACID TRANSPORTER PROTEIN HOMOLOG"/>
    <property type="match status" value="1"/>
</dbReference>
<keyword evidence="11" id="KW-1185">Reference proteome</keyword>
<feature type="transmembrane region" description="Helical" evidence="8">
    <location>
        <begin position="434"/>
        <end position="453"/>
    </location>
</feature>
<evidence type="ECO:0000256" key="2">
    <source>
        <dbReference type="ARBA" id="ARBA00010992"/>
    </source>
</evidence>
<evidence type="ECO:0000256" key="8">
    <source>
        <dbReference type="SAM" id="Phobius"/>
    </source>
</evidence>
<evidence type="ECO:0000256" key="7">
    <source>
        <dbReference type="SAM" id="MobiDB-lite"/>
    </source>
</evidence>
<feature type="domain" description="Major facilitator superfamily (MFS) profile" evidence="9">
    <location>
        <begin position="42"/>
        <end position="458"/>
    </location>
</feature>
<feature type="transmembrane region" description="Helical" evidence="8">
    <location>
        <begin position="213"/>
        <end position="232"/>
    </location>
</feature>
<dbReference type="PANTHER" id="PTHR23508:SF10">
    <property type="entry name" value="CARBOXYLIC ACID TRANSPORTER PROTEIN HOMOLOG"/>
    <property type="match status" value="1"/>
</dbReference>
<dbReference type="AlphaFoldDB" id="A0A8T9CG41"/>
<keyword evidence="3" id="KW-0813">Transport</keyword>
<feature type="compositionally biased region" description="Polar residues" evidence="7">
    <location>
        <begin position="14"/>
        <end position="24"/>
    </location>
</feature>
<dbReference type="Pfam" id="PF00083">
    <property type="entry name" value="Sugar_tr"/>
    <property type="match status" value="2"/>
</dbReference>
<gene>
    <name evidence="10" type="primary">GIT3</name>
    <name evidence="10" type="ORF">LSUE1_G000603</name>
</gene>
<feature type="transmembrane region" description="Helical" evidence="8">
    <location>
        <begin position="179"/>
        <end position="201"/>
    </location>
</feature>
<evidence type="ECO:0000259" key="9">
    <source>
        <dbReference type="PROSITE" id="PS50850"/>
    </source>
</evidence>
<evidence type="ECO:0000256" key="1">
    <source>
        <dbReference type="ARBA" id="ARBA00004141"/>
    </source>
</evidence>
<dbReference type="GO" id="GO:0005886">
    <property type="term" value="C:plasma membrane"/>
    <property type="evidence" value="ECO:0007669"/>
    <property type="project" value="TreeGrafter"/>
</dbReference>
<dbReference type="EMBL" id="QGMK01000075">
    <property type="protein sequence ID" value="TVY84538.1"/>
    <property type="molecule type" value="Genomic_DNA"/>
</dbReference>
<dbReference type="FunFam" id="1.20.1250.20:FF:000140">
    <property type="entry name" value="Putative MFS phospholipid transporter"/>
    <property type="match status" value="1"/>
</dbReference>
<evidence type="ECO:0000313" key="11">
    <source>
        <dbReference type="Proteomes" id="UP000469558"/>
    </source>
</evidence>
<feature type="transmembrane region" description="Helical" evidence="8">
    <location>
        <begin position="112"/>
        <end position="132"/>
    </location>
</feature>
<protein>
    <submittedName>
        <fullName evidence="10">Major glycerophosphoinositol permease GIT3</fullName>
    </submittedName>
</protein>
<dbReference type="Proteomes" id="UP000469558">
    <property type="component" value="Unassembled WGS sequence"/>
</dbReference>
<name>A0A8T9CG41_9HELO</name>
<keyword evidence="6 8" id="KW-0472">Membrane</keyword>
<dbReference type="InterPro" id="IPR036259">
    <property type="entry name" value="MFS_trans_sf"/>
</dbReference>
<evidence type="ECO:0000313" key="10">
    <source>
        <dbReference type="EMBL" id="TVY84538.1"/>
    </source>
</evidence>